<gene>
    <name evidence="2" type="ORF">C7M84_017407</name>
</gene>
<reference evidence="2 3" key="1">
    <citation type="submission" date="2018-04" db="EMBL/GenBank/DDBJ databases">
        <authorList>
            <person name="Zhang X."/>
            <person name="Yuan J."/>
            <person name="Li F."/>
            <person name="Xiang J."/>
        </authorList>
    </citation>
    <scope>NUCLEOTIDE SEQUENCE [LARGE SCALE GENOMIC DNA]</scope>
    <source>
        <tissue evidence="2">Muscle</tissue>
    </source>
</reference>
<feature type="compositionally biased region" description="Polar residues" evidence="1">
    <location>
        <begin position="689"/>
        <end position="701"/>
    </location>
</feature>
<sequence>MDASNEFKVFLSPSSASAAKKPEGESSNIRQRLVPVINKVFSPSHFMLAQRKTTVYKAVSGVSFQDIELGGKRKSGTKREKKEKRSDKKDDIYTTASEGDKSQASGRSDKSGGGGHGSKAEARRHRHSLGSHAERPQSFLNDNLEKLSLDKKPRVRSASRTRSASATDNLYLSQAAGESNGQGDAPPIKPRRTRSASRPRKALSTVPVPSLTSTSSTSKASSSSGDGRSRQDQRKENGDKQSEKKSGRSNKSENSGERQEAEKDSKSKGELKAKEGEDEEPEGGYFSLEKEEKAAGEIKFIYEAVPTNSCEEYLENDQCVEAIYVCQVFRKDSDTEGDDDHVYENYQVIKMTKEGKLITDDDENYANYQIIRRVKEAELLGLPDAGDGGGEEDDLYESINFLSQNPLALVQTTATEARMKRRPRLGSSDSIPFIDDSDNSGDETVTRNPVARGVTPGGSVTVITIKDDDKTEITQKVAGPLRTKTSPLGAQDGPDAAEAEGKGVHGEKLAEASDRGRQTQSEARSKQKRSSEPSASGATTASSAGRGCHTAPSRHSYPAASSLIPKLADKVGPNATRLAPASEEAGGSVAGAKDGRQKKVKKSMSHSDVQSHFKGKSGLTLSESFSDDDIQHNEDFESFSETDSELDNLDYDMFTPKSSRSGQGSRPPLRRARRLPRGRSLSASHASPLMTSTPFGTCRNSSGSSAVESTVVLGEELQSPKTFQALLQDRCLNPPETDAESQAGDSKTDKGAPLLIRETGDVSVRGARDVVMSYHSVGAEAGDRVIVDDTLSFTWSDAESEFEFIDFKKAEPPKTKGSAVKRSHSMKGKPTDAALDAR</sequence>
<feature type="region of interest" description="Disordered" evidence="1">
    <location>
        <begin position="574"/>
        <end position="701"/>
    </location>
</feature>
<dbReference type="EMBL" id="QCYY01003216">
    <property type="protein sequence ID" value="ROT64650.1"/>
    <property type="molecule type" value="Genomic_DNA"/>
</dbReference>
<feature type="compositionally biased region" description="Basic residues" evidence="1">
    <location>
        <begin position="189"/>
        <end position="201"/>
    </location>
</feature>
<feature type="region of interest" description="Disordered" evidence="1">
    <location>
        <begin position="474"/>
        <end position="561"/>
    </location>
</feature>
<feature type="compositionally biased region" description="Acidic residues" evidence="1">
    <location>
        <begin position="636"/>
        <end position="650"/>
    </location>
</feature>
<proteinExistence type="predicted"/>
<dbReference type="AlphaFoldDB" id="A0A3R7LW28"/>
<keyword evidence="3" id="KW-1185">Reference proteome</keyword>
<feature type="compositionally biased region" description="Basic and acidic residues" evidence="1">
    <location>
        <begin position="77"/>
        <end position="92"/>
    </location>
</feature>
<feature type="region of interest" description="Disordered" evidence="1">
    <location>
        <begin position="1"/>
        <end position="31"/>
    </location>
</feature>
<name>A0A3R7LW28_PENVA</name>
<feature type="compositionally biased region" description="Low complexity" evidence="1">
    <location>
        <begin position="579"/>
        <end position="592"/>
    </location>
</feature>
<accession>A0A3R7LW28</accession>
<feature type="compositionally biased region" description="Low complexity" evidence="1">
    <location>
        <begin position="534"/>
        <end position="545"/>
    </location>
</feature>
<evidence type="ECO:0000313" key="2">
    <source>
        <dbReference type="EMBL" id="ROT64650.1"/>
    </source>
</evidence>
<evidence type="ECO:0000313" key="3">
    <source>
        <dbReference type="Proteomes" id="UP000283509"/>
    </source>
</evidence>
<feature type="compositionally biased region" description="Polar residues" evidence="1">
    <location>
        <begin position="168"/>
        <end position="182"/>
    </location>
</feature>
<evidence type="ECO:0000256" key="1">
    <source>
        <dbReference type="SAM" id="MobiDB-lite"/>
    </source>
</evidence>
<feature type="region of interest" description="Disordered" evidence="1">
    <location>
        <begin position="812"/>
        <end position="838"/>
    </location>
</feature>
<feature type="compositionally biased region" description="Basic and acidic residues" evidence="1">
    <location>
        <begin position="143"/>
        <end position="152"/>
    </location>
</feature>
<feature type="compositionally biased region" description="Low complexity" evidence="1">
    <location>
        <begin position="203"/>
        <end position="224"/>
    </location>
</feature>
<feature type="region of interest" description="Disordered" evidence="1">
    <location>
        <begin position="418"/>
        <end position="460"/>
    </location>
</feature>
<feature type="compositionally biased region" description="Basic and acidic residues" evidence="1">
    <location>
        <begin position="499"/>
        <end position="531"/>
    </location>
</feature>
<comment type="caution">
    <text evidence="2">The sequence shown here is derived from an EMBL/GenBank/DDBJ whole genome shotgun (WGS) entry which is preliminary data.</text>
</comment>
<dbReference type="Proteomes" id="UP000283509">
    <property type="component" value="Unassembled WGS sequence"/>
</dbReference>
<organism evidence="2 3">
    <name type="scientific">Penaeus vannamei</name>
    <name type="common">Whiteleg shrimp</name>
    <name type="synonym">Litopenaeus vannamei</name>
    <dbReference type="NCBI Taxonomy" id="6689"/>
    <lineage>
        <taxon>Eukaryota</taxon>
        <taxon>Metazoa</taxon>
        <taxon>Ecdysozoa</taxon>
        <taxon>Arthropoda</taxon>
        <taxon>Crustacea</taxon>
        <taxon>Multicrustacea</taxon>
        <taxon>Malacostraca</taxon>
        <taxon>Eumalacostraca</taxon>
        <taxon>Eucarida</taxon>
        <taxon>Decapoda</taxon>
        <taxon>Dendrobranchiata</taxon>
        <taxon>Penaeoidea</taxon>
        <taxon>Penaeidae</taxon>
        <taxon>Penaeus</taxon>
    </lineage>
</organism>
<dbReference type="OrthoDB" id="6365616at2759"/>
<feature type="region of interest" description="Disordered" evidence="1">
    <location>
        <begin position="67"/>
        <end position="288"/>
    </location>
</feature>
<protein>
    <submittedName>
        <fullName evidence="2">Uncharacterized protein</fullName>
    </submittedName>
</protein>
<feature type="compositionally biased region" description="Basic residues" evidence="1">
    <location>
        <begin position="668"/>
        <end position="677"/>
    </location>
</feature>
<reference evidence="2 3" key="2">
    <citation type="submission" date="2019-01" db="EMBL/GenBank/DDBJ databases">
        <title>The decoding of complex shrimp genome reveals the adaptation for benthos swimmer, frequently molting mechanism and breeding impact on genome.</title>
        <authorList>
            <person name="Sun Y."/>
            <person name="Gao Y."/>
            <person name="Yu Y."/>
        </authorList>
    </citation>
    <scope>NUCLEOTIDE SEQUENCE [LARGE SCALE GENOMIC DNA]</scope>
    <source>
        <tissue evidence="2">Muscle</tissue>
    </source>
</reference>
<feature type="compositionally biased region" description="Basic and acidic residues" evidence="1">
    <location>
        <begin position="227"/>
        <end position="275"/>
    </location>
</feature>